<proteinExistence type="predicted"/>
<comment type="caution">
    <text evidence="1">The sequence shown here is derived from an EMBL/GenBank/DDBJ whole genome shotgun (WGS) entry which is preliminary data.</text>
</comment>
<dbReference type="Proteomes" id="UP000322084">
    <property type="component" value="Unassembled WGS sequence"/>
</dbReference>
<sequence length="324" mass="35463">MSCVSGRAGAQEAPIEREQARSVISFQSENDLYGDGEDRWYTNGFRLAVALAPQDRPKSFSFVSGLLPSGAKSEDTDLFMAVGQSMFAPADITIKERILDDRPYAGWLYFEAGASGQVGNMQETLTLSVGVTGPPALAERSQKFVHTLTGSPEPQGWEFQIDTEPTLQIFYERAWFYDVANLFGPVSMDVSPRFGANLGSVFIDANAGVIGRIGNFLPHAFPPRINPSATGTGKILRAKKTGVGWYIFGGFETRAVARNMFLDGGIFDNGHTVAKRQFVNEISAGIALSYDRFALSYSYVHRSREFELQSEAQAFGSINLSIAF</sequence>
<evidence type="ECO:0000313" key="2">
    <source>
        <dbReference type="Proteomes" id="UP000322084"/>
    </source>
</evidence>
<dbReference type="EMBL" id="BKCL01000004">
    <property type="protein sequence ID" value="GEQ97900.1"/>
    <property type="molecule type" value="Genomic_DNA"/>
</dbReference>
<organism evidence="1 2">
    <name type="scientific">Iodidimonas gelatinilytica</name>
    <dbReference type="NCBI Taxonomy" id="1236966"/>
    <lineage>
        <taxon>Bacteria</taxon>
        <taxon>Pseudomonadati</taxon>
        <taxon>Pseudomonadota</taxon>
        <taxon>Alphaproteobacteria</taxon>
        <taxon>Iodidimonadales</taxon>
        <taxon>Iodidimonadaceae</taxon>
        <taxon>Iodidimonas</taxon>
    </lineage>
</organism>
<dbReference type="RefSeq" id="WP_371864749.1">
    <property type="nucleotide sequence ID" value="NZ_BKCL01000004.1"/>
</dbReference>
<name>A0A5A7MPE6_9PROT</name>
<dbReference type="AlphaFoldDB" id="A0A5A7MPE6"/>
<gene>
    <name evidence="1" type="ORF">JCM17844_15370</name>
</gene>
<protein>
    <submittedName>
        <fullName evidence="1">Membrane protein</fullName>
    </submittedName>
</protein>
<dbReference type="InterPro" id="IPR018707">
    <property type="entry name" value="LpxR"/>
</dbReference>
<dbReference type="Gene3D" id="2.40.128.140">
    <property type="entry name" value="Outer membrane protein"/>
    <property type="match status" value="1"/>
</dbReference>
<reference evidence="1 2" key="1">
    <citation type="submission" date="2019-09" db="EMBL/GenBank/DDBJ databases">
        <title>NBRP : Genome information of microbial organism related human and environment.</title>
        <authorList>
            <person name="Hattori M."/>
            <person name="Oshima K."/>
            <person name="Inaba H."/>
            <person name="Suda W."/>
            <person name="Sakamoto M."/>
            <person name="Iino T."/>
            <person name="Kitahara M."/>
            <person name="Oshida Y."/>
            <person name="Iida T."/>
            <person name="Kudo T."/>
            <person name="Itoh T."/>
            <person name="Ohkuma M."/>
        </authorList>
    </citation>
    <scope>NUCLEOTIDE SEQUENCE [LARGE SCALE GENOMIC DNA]</scope>
    <source>
        <strain evidence="1 2">Hi-2</strain>
    </source>
</reference>
<evidence type="ECO:0000313" key="1">
    <source>
        <dbReference type="EMBL" id="GEQ97900.1"/>
    </source>
</evidence>
<accession>A0A5A7MPE6</accession>
<dbReference type="Pfam" id="PF09982">
    <property type="entry name" value="LpxR"/>
    <property type="match status" value="1"/>
</dbReference>
<dbReference type="InterPro" id="IPR037107">
    <property type="entry name" value="Put_OMP_sf"/>
</dbReference>